<keyword evidence="1" id="KW-0436">Ligase</keyword>
<name>A0A2K3LKQ3_TRIPR</name>
<dbReference type="STRING" id="57577.A0A2K3LKQ3"/>
<evidence type="ECO:0000313" key="2">
    <source>
        <dbReference type="Proteomes" id="UP000236291"/>
    </source>
</evidence>
<dbReference type="EMBL" id="ASHM01035315">
    <property type="protein sequence ID" value="PNX79106.1"/>
    <property type="molecule type" value="Genomic_DNA"/>
</dbReference>
<reference evidence="1 2" key="2">
    <citation type="journal article" date="2017" name="Front. Plant Sci.">
        <title>Gene Classification and Mining of Molecular Markers Useful in Red Clover (Trifolium pratense) Breeding.</title>
        <authorList>
            <person name="Istvanek J."/>
            <person name="Dluhosova J."/>
            <person name="Dluhos P."/>
            <person name="Patkova L."/>
            <person name="Nedelnik J."/>
            <person name="Repkova J."/>
        </authorList>
    </citation>
    <scope>NUCLEOTIDE SEQUENCE [LARGE SCALE GENOMIC DNA]</scope>
    <source>
        <strain evidence="2">cv. Tatra</strain>
        <tissue evidence="1">Young leaves</tissue>
    </source>
</reference>
<dbReference type="GO" id="GO:0016874">
    <property type="term" value="F:ligase activity"/>
    <property type="evidence" value="ECO:0007669"/>
    <property type="project" value="UniProtKB-KW"/>
</dbReference>
<organism evidence="1 2">
    <name type="scientific">Trifolium pratense</name>
    <name type="common">Red clover</name>
    <dbReference type="NCBI Taxonomy" id="57577"/>
    <lineage>
        <taxon>Eukaryota</taxon>
        <taxon>Viridiplantae</taxon>
        <taxon>Streptophyta</taxon>
        <taxon>Embryophyta</taxon>
        <taxon>Tracheophyta</taxon>
        <taxon>Spermatophyta</taxon>
        <taxon>Magnoliopsida</taxon>
        <taxon>eudicotyledons</taxon>
        <taxon>Gunneridae</taxon>
        <taxon>Pentapetalae</taxon>
        <taxon>rosids</taxon>
        <taxon>fabids</taxon>
        <taxon>Fabales</taxon>
        <taxon>Fabaceae</taxon>
        <taxon>Papilionoideae</taxon>
        <taxon>50 kb inversion clade</taxon>
        <taxon>NPAAA clade</taxon>
        <taxon>Hologalegina</taxon>
        <taxon>IRL clade</taxon>
        <taxon>Trifolieae</taxon>
        <taxon>Trifolium</taxon>
    </lineage>
</organism>
<dbReference type="Proteomes" id="UP000236291">
    <property type="component" value="Unassembled WGS sequence"/>
</dbReference>
<dbReference type="AlphaFoldDB" id="A0A2K3LKQ3"/>
<dbReference type="Gene3D" id="1.20.1050.130">
    <property type="match status" value="1"/>
</dbReference>
<feature type="non-terminal residue" evidence="1">
    <location>
        <position position="1"/>
    </location>
</feature>
<proteinExistence type="predicted"/>
<dbReference type="InterPro" id="IPR036282">
    <property type="entry name" value="Glutathione-S-Trfase_C_sf"/>
</dbReference>
<reference evidence="1 2" key="1">
    <citation type="journal article" date="2014" name="Am. J. Bot.">
        <title>Genome assembly and annotation for red clover (Trifolium pratense; Fabaceae).</title>
        <authorList>
            <person name="Istvanek J."/>
            <person name="Jaros M."/>
            <person name="Krenek A."/>
            <person name="Repkova J."/>
        </authorList>
    </citation>
    <scope>NUCLEOTIDE SEQUENCE [LARGE SCALE GENOMIC DNA]</scope>
    <source>
        <strain evidence="2">cv. Tatra</strain>
        <tissue evidence="1">Young leaves</tissue>
    </source>
</reference>
<accession>A0A2K3LKQ3</accession>
<sequence length="127" mass="13591">VLKWVAFAESLPVALDQCFENLKKLNDELSGKSVLVGNGLKPSEADVIVFSAIHSSLDVFGCLLPDQPSRYKQGKVATCVAMGGLHPGIVGLQPLKRAYTRSCSHSRDCIALPLKSANYSEYVAAGL</sequence>
<evidence type="ECO:0000313" key="1">
    <source>
        <dbReference type="EMBL" id="PNX79106.1"/>
    </source>
</evidence>
<dbReference type="SUPFAM" id="SSF47616">
    <property type="entry name" value="GST C-terminal domain-like"/>
    <property type="match status" value="1"/>
</dbReference>
<protein>
    <submittedName>
        <fullName evidence="1">Putative methionine-tRNA ligase-like protein</fullName>
    </submittedName>
</protein>
<comment type="caution">
    <text evidence="1">The sequence shown here is derived from an EMBL/GenBank/DDBJ whole genome shotgun (WGS) entry which is preliminary data.</text>
</comment>
<gene>
    <name evidence="1" type="ORF">L195_g035090</name>
</gene>